<keyword evidence="1" id="KW-0472">Membrane</keyword>
<feature type="transmembrane region" description="Helical" evidence="1">
    <location>
        <begin position="12"/>
        <end position="34"/>
    </location>
</feature>
<protein>
    <submittedName>
        <fullName evidence="2">Chain length determinant protein</fullName>
    </submittedName>
</protein>
<dbReference type="PANTHER" id="PTHR32309">
    <property type="entry name" value="TYROSINE-PROTEIN KINASE"/>
    <property type="match status" value="1"/>
</dbReference>
<evidence type="ECO:0000313" key="2">
    <source>
        <dbReference type="EMBL" id="KRL89699.1"/>
    </source>
</evidence>
<dbReference type="PANTHER" id="PTHR32309:SF31">
    <property type="entry name" value="CAPSULAR EXOPOLYSACCHARIDE FAMILY"/>
    <property type="match status" value="1"/>
</dbReference>
<dbReference type="AlphaFoldDB" id="A0A0R1UF66"/>
<dbReference type="EMBL" id="AZFK01000042">
    <property type="protein sequence ID" value="KRL89699.1"/>
    <property type="molecule type" value="Genomic_DNA"/>
</dbReference>
<evidence type="ECO:0000313" key="3">
    <source>
        <dbReference type="Proteomes" id="UP000050816"/>
    </source>
</evidence>
<proteinExistence type="predicted"/>
<accession>A0A0R1UF66</accession>
<keyword evidence="1" id="KW-1133">Transmembrane helix</keyword>
<dbReference type="RefSeq" id="WP_056954779.1">
    <property type="nucleotide sequence ID" value="NZ_AZFK01000042.1"/>
</dbReference>
<dbReference type="InterPro" id="IPR050445">
    <property type="entry name" value="Bact_polysacc_biosynth/exp"/>
</dbReference>
<name>A0A0R1UF66_9LACO</name>
<dbReference type="PATRIC" id="fig|1423760.3.peg.1611"/>
<sequence length="215" mass="23208">MKEYTVKELTQMFTKSIILILALAVIFGGAFGFLAKHRQSTTYTAHRSVLISHNYQAAPTQNNDQNAQVMADQNLMPTYEELSQGRTVAKETRSLLPKKLQKKYTTDDLDSMIHAKSHQQSLILEMKVETGSSATDAAKIVNAAAEAVQKELPRLKAGVGTVTPLAKATADDVTSETTPKAKKYAVVGAALGGLVGIVISFGGIAIKDFLRKNGK</sequence>
<evidence type="ECO:0000256" key="1">
    <source>
        <dbReference type="SAM" id="Phobius"/>
    </source>
</evidence>
<feature type="transmembrane region" description="Helical" evidence="1">
    <location>
        <begin position="184"/>
        <end position="206"/>
    </location>
</feature>
<organism evidence="2 3">
    <name type="scientific">Limosilactobacillus ingluviei DSM 15946</name>
    <dbReference type="NCBI Taxonomy" id="1423760"/>
    <lineage>
        <taxon>Bacteria</taxon>
        <taxon>Bacillati</taxon>
        <taxon>Bacillota</taxon>
        <taxon>Bacilli</taxon>
        <taxon>Lactobacillales</taxon>
        <taxon>Lactobacillaceae</taxon>
        <taxon>Limosilactobacillus</taxon>
    </lineage>
</organism>
<dbReference type="Proteomes" id="UP000050816">
    <property type="component" value="Unassembled WGS sequence"/>
</dbReference>
<keyword evidence="1" id="KW-0812">Transmembrane</keyword>
<comment type="caution">
    <text evidence="2">The sequence shown here is derived from an EMBL/GenBank/DDBJ whole genome shotgun (WGS) entry which is preliminary data.</text>
</comment>
<reference evidence="2 3" key="1">
    <citation type="journal article" date="2015" name="Genome Announc.">
        <title>Expanding the biotechnology potential of lactobacilli through comparative genomics of 213 strains and associated genera.</title>
        <authorList>
            <person name="Sun Z."/>
            <person name="Harris H.M."/>
            <person name="McCann A."/>
            <person name="Guo C."/>
            <person name="Argimon S."/>
            <person name="Zhang W."/>
            <person name="Yang X."/>
            <person name="Jeffery I.B."/>
            <person name="Cooney J.C."/>
            <person name="Kagawa T.F."/>
            <person name="Liu W."/>
            <person name="Song Y."/>
            <person name="Salvetti E."/>
            <person name="Wrobel A."/>
            <person name="Rasinkangas P."/>
            <person name="Parkhill J."/>
            <person name="Rea M.C."/>
            <person name="O'Sullivan O."/>
            <person name="Ritari J."/>
            <person name="Douillard F.P."/>
            <person name="Paul Ross R."/>
            <person name="Yang R."/>
            <person name="Briner A.E."/>
            <person name="Felis G.E."/>
            <person name="de Vos W.M."/>
            <person name="Barrangou R."/>
            <person name="Klaenhammer T.R."/>
            <person name="Caufield P.W."/>
            <person name="Cui Y."/>
            <person name="Zhang H."/>
            <person name="O'Toole P.W."/>
        </authorList>
    </citation>
    <scope>NUCLEOTIDE SEQUENCE [LARGE SCALE GENOMIC DNA]</scope>
    <source>
        <strain evidence="2 3">DSM 15946</strain>
    </source>
</reference>
<gene>
    <name evidence="2" type="ORF">FC43_GL001539</name>
</gene>